<dbReference type="RefSeq" id="WP_268925797.1">
    <property type="nucleotide sequence ID" value="NZ_JAPTGB010000036.1"/>
</dbReference>
<dbReference type="Pfam" id="PF01433">
    <property type="entry name" value="Peptidase_M1"/>
    <property type="match status" value="1"/>
</dbReference>
<dbReference type="Proteomes" id="UP001141422">
    <property type="component" value="Unassembled WGS sequence"/>
</dbReference>
<dbReference type="InterPro" id="IPR045357">
    <property type="entry name" value="Aminopeptidase_N-like_N"/>
</dbReference>
<dbReference type="Pfam" id="PF17432">
    <property type="entry name" value="DUF3458_C"/>
    <property type="match status" value="1"/>
</dbReference>
<dbReference type="SUPFAM" id="SSF55486">
    <property type="entry name" value="Metalloproteases ('zincins'), catalytic domain"/>
    <property type="match status" value="1"/>
</dbReference>
<gene>
    <name evidence="4" type="ORF">O0S10_10325</name>
</gene>
<proteinExistence type="predicted"/>
<feature type="domain" description="Peptidase M1 membrane alanine aminopeptidase" evidence="1">
    <location>
        <begin position="302"/>
        <end position="504"/>
    </location>
</feature>
<dbReference type="PANTHER" id="PTHR46322:SF1">
    <property type="entry name" value="PUROMYCIN-SENSITIVE AMINOPEPTIDASE"/>
    <property type="match status" value="1"/>
</dbReference>
<evidence type="ECO:0000313" key="4">
    <source>
        <dbReference type="EMBL" id="MCZ0861603.1"/>
    </source>
</evidence>
<evidence type="ECO:0000259" key="2">
    <source>
        <dbReference type="Pfam" id="PF17432"/>
    </source>
</evidence>
<organism evidence="4 5">
    <name type="scientific">Methanocorpusculum petauri</name>
    <dbReference type="NCBI Taxonomy" id="3002863"/>
    <lineage>
        <taxon>Archaea</taxon>
        <taxon>Methanobacteriati</taxon>
        <taxon>Methanobacteriota</taxon>
        <taxon>Stenosarchaea group</taxon>
        <taxon>Methanomicrobia</taxon>
        <taxon>Methanomicrobiales</taxon>
        <taxon>Methanocorpusculaceae</taxon>
        <taxon>Methanocorpusculum</taxon>
    </lineage>
</organism>
<comment type="caution">
    <text evidence="4">The sequence shown here is derived from an EMBL/GenBank/DDBJ whole genome shotgun (WGS) entry which is preliminary data.</text>
</comment>
<feature type="domain" description="Peptidase M1 alanyl aminopeptidase C-terminal" evidence="2">
    <location>
        <begin position="600"/>
        <end position="898"/>
    </location>
</feature>
<accession>A0ABT4IKJ0</accession>
<dbReference type="Gene3D" id="2.60.40.1730">
    <property type="entry name" value="tricorn interacting facor f3 domain"/>
    <property type="match status" value="1"/>
</dbReference>
<dbReference type="InterPro" id="IPR037144">
    <property type="entry name" value="Peptidase_M1_pepN_C_sf"/>
</dbReference>
<name>A0ABT4IKJ0_9EURY</name>
<dbReference type="SUPFAM" id="SSF63737">
    <property type="entry name" value="Leukotriene A4 hydrolase N-terminal domain"/>
    <property type="match status" value="1"/>
</dbReference>
<sequence>MSPTEYRYHPADFPAPKVSVRHINLTFDITETQTRVIAETTFLTLADTLTTLTLNAKNLEIQKIRLNGKPAHYTYQNDLLHIPLPHPSHRGAHLTLWTETTCRPTANILEGLYYDATPQNLPKTQITQCQQWGFQRIAPCIDDMRAKSTWTTTIIADSRYTNLISNGNIKSPRAPYDKTRDIITYQNDHPMPPYLFFLGVGTWDTFTRPLEYPDGKTIRLELLAPKGADPANAAAALDILADSILWTCLFTGPERYESPDIRLELYRLCKTRDKIIADNPGNPETALAPIRRQITHLAADLVFGYQYPYDVYREISMQNSDFGGMENTGNTTIIQNRIMPDPEITDPAYEYMIGVKQHEFYHNLNGSSITGDTPFAIWLNEAVTVMIEDDYLSFLFGADYIRLQNILQLYTPGTGTFSLDTGAAAMPIQPEGFNDPNDLITSVTYVKAPEFTRMIQTILGKHAFAWALDLYHRRFADSNASPRDWLQTMGDIGRIDFSTMAGRWLTQTGYPVVTATAAYNPDEETATITVDQTGFDEQDPWIFPLAGTLLTDKGTVAAEFLQKIDGPHQTFSVPCAGAFAVAVWNPGHTAYIRINSTASDDELHLQLKYDTDTISRFLAYQTLIDREMNKLCRDPAAVPDPRLISWYINTLTDNTTMQNTGALSLTIFEYASDPAYSYRYTDLHAAKQKIIRTISDTLGKQRLNALYTVYNIPKSTTTAPAELARIFKARAVKNLILTYLAAFDTPDIHTLLKTAYETATCATDRMTALTLYLSSTAPDRISLLDTELARAAPDPVAWENLLAATAASSSPDTVTYLRRIEQSGNLHIEQAGESRSLYLRFAANRKLSLETDTGRTFLASSLTTLARVNEYISTGILSVFSHLDNYEEPVRDACFTILTDLITTIPETDAPSVIRTARRIIQNSPKAKEAYNQTHPTQTI</sequence>
<protein>
    <submittedName>
        <fullName evidence="4">M1 family metallopeptidase</fullName>
    </submittedName>
</protein>
<dbReference type="Gene3D" id="1.10.390.10">
    <property type="entry name" value="Neutral Protease Domain 2"/>
    <property type="match status" value="1"/>
</dbReference>
<dbReference type="EMBL" id="JAPTGB010000036">
    <property type="protein sequence ID" value="MCZ0861603.1"/>
    <property type="molecule type" value="Genomic_DNA"/>
</dbReference>
<evidence type="ECO:0000313" key="5">
    <source>
        <dbReference type="Proteomes" id="UP001141422"/>
    </source>
</evidence>
<reference evidence="4" key="1">
    <citation type="submission" date="2022-12" db="EMBL/GenBank/DDBJ databases">
        <title>Isolation and characterisation of novel Methanocorpusculum spp. from native Australian herbivores indicates the genus is ancestrally host-associated.</title>
        <authorList>
            <person name="Volmer J.G."/>
            <person name="Soo R.M."/>
            <person name="Evans P.N."/>
            <person name="Hoedt E.C."/>
            <person name="Astorga Alsina A.L."/>
            <person name="Woodcroft B.J."/>
            <person name="Tyson G.W."/>
            <person name="Hugenholtz P."/>
            <person name="Morrison M."/>
        </authorList>
    </citation>
    <scope>NUCLEOTIDE SEQUENCE</scope>
    <source>
        <strain evidence="4">MG</strain>
    </source>
</reference>
<feature type="domain" description="Aminopeptidase N-like N-terminal" evidence="3">
    <location>
        <begin position="23"/>
        <end position="195"/>
    </location>
</feature>
<dbReference type="InterPro" id="IPR024601">
    <property type="entry name" value="Peptidase_M1_pepN_C"/>
</dbReference>
<dbReference type="InterPro" id="IPR014782">
    <property type="entry name" value="Peptidase_M1_dom"/>
</dbReference>
<dbReference type="InterPro" id="IPR027268">
    <property type="entry name" value="Peptidase_M4/M1_CTD_sf"/>
</dbReference>
<dbReference type="InterPro" id="IPR042097">
    <property type="entry name" value="Aminopeptidase_N-like_N_sf"/>
</dbReference>
<dbReference type="PANTHER" id="PTHR46322">
    <property type="entry name" value="PUROMYCIN-SENSITIVE AMINOPEPTIDASE"/>
    <property type="match status" value="1"/>
</dbReference>
<evidence type="ECO:0000259" key="1">
    <source>
        <dbReference type="Pfam" id="PF01433"/>
    </source>
</evidence>
<dbReference type="Pfam" id="PF17900">
    <property type="entry name" value="Peptidase_M1_N"/>
    <property type="match status" value="1"/>
</dbReference>
<dbReference type="Gene3D" id="1.25.50.10">
    <property type="entry name" value="Peptidase M1, alanyl aminopeptidase, C-terminal domain"/>
    <property type="match status" value="1"/>
</dbReference>
<dbReference type="InterPro" id="IPR012779">
    <property type="entry name" value="Peptidase_M1_pepN"/>
</dbReference>
<evidence type="ECO:0000259" key="3">
    <source>
        <dbReference type="Pfam" id="PF17900"/>
    </source>
</evidence>
<keyword evidence="5" id="KW-1185">Reference proteome</keyword>